<dbReference type="AlphaFoldDB" id="H5T987"/>
<comment type="caution">
    <text evidence="1">The sequence shown here is derived from an EMBL/GenBank/DDBJ whole genome shotgun (WGS) entry which is preliminary data.</text>
</comment>
<gene>
    <name evidence="1" type="ORF">GPUN_0725</name>
</gene>
<name>H5T987_9ALTE</name>
<keyword evidence="2" id="KW-1185">Reference proteome</keyword>
<reference evidence="1 2" key="2">
    <citation type="journal article" date="2017" name="Antonie Van Leeuwenhoek">
        <title>Rhizobium rhizosphaerae sp. nov., a novel species isolated from rice rhizosphere.</title>
        <authorList>
            <person name="Zhao J.J."/>
            <person name="Zhang J."/>
            <person name="Zhang R.J."/>
            <person name="Zhang C.W."/>
            <person name="Yin H.Q."/>
            <person name="Zhang X.X."/>
        </authorList>
    </citation>
    <scope>NUCLEOTIDE SEQUENCE [LARGE SCALE GENOMIC DNA]</scope>
    <source>
        <strain evidence="1 2">ACAM 611</strain>
    </source>
</reference>
<evidence type="ECO:0000313" key="1">
    <source>
        <dbReference type="EMBL" id="GAB54864.1"/>
    </source>
</evidence>
<protein>
    <submittedName>
        <fullName evidence="1">Uncharacterized protein</fullName>
    </submittedName>
</protein>
<evidence type="ECO:0000313" key="2">
    <source>
        <dbReference type="Proteomes" id="UP000053586"/>
    </source>
</evidence>
<sequence length="70" mass="8536">MRNEHARLYNYFKTPMLVEGTCFIADFKAFYFLKRYKRIRFWPCLRSLIFNILFTNSTKKSAKTVIILME</sequence>
<reference evidence="1 2" key="1">
    <citation type="journal article" date="2012" name="J. Bacteriol.">
        <title>Genome sequence of proteorhodopsin-containing sea ice bacterium Glaciecola punicea ACAM 611T.</title>
        <authorList>
            <person name="Qin Q.-L."/>
            <person name="Xie B.-B."/>
            <person name="Shu Y.-L."/>
            <person name="Rong J.-C."/>
            <person name="Zhao D.-L."/>
            <person name="Zhang X.-Y."/>
            <person name="Chen X.-L."/>
            <person name="Zhou B.-C."/>
            <person name="Zhanga Y.-Z."/>
        </authorList>
    </citation>
    <scope>NUCLEOTIDE SEQUENCE [LARGE SCALE GENOMIC DNA]</scope>
    <source>
        <strain evidence="1 2">ACAM 611</strain>
    </source>
</reference>
<dbReference type="EMBL" id="BAET01000007">
    <property type="protein sequence ID" value="GAB54864.1"/>
    <property type="molecule type" value="Genomic_DNA"/>
</dbReference>
<accession>H5T987</accession>
<dbReference type="Proteomes" id="UP000053586">
    <property type="component" value="Unassembled WGS sequence"/>
</dbReference>
<organism evidence="1 2">
    <name type="scientific">Glaciecola punicea ACAM 611</name>
    <dbReference type="NCBI Taxonomy" id="1121923"/>
    <lineage>
        <taxon>Bacteria</taxon>
        <taxon>Pseudomonadati</taxon>
        <taxon>Pseudomonadota</taxon>
        <taxon>Gammaproteobacteria</taxon>
        <taxon>Alteromonadales</taxon>
        <taxon>Alteromonadaceae</taxon>
        <taxon>Glaciecola</taxon>
    </lineage>
</organism>
<proteinExistence type="predicted"/>